<organism evidence="2 3">
    <name type="scientific">Sulfobacillus harzensis</name>
    <dbReference type="NCBI Taxonomy" id="2729629"/>
    <lineage>
        <taxon>Bacteria</taxon>
        <taxon>Bacillati</taxon>
        <taxon>Bacillota</taxon>
        <taxon>Clostridia</taxon>
        <taxon>Eubacteriales</taxon>
        <taxon>Clostridiales Family XVII. Incertae Sedis</taxon>
        <taxon>Sulfobacillus</taxon>
    </lineage>
</organism>
<name>A0A7Y0Q1B2_9FIRM</name>
<evidence type="ECO:0000313" key="3">
    <source>
        <dbReference type="Proteomes" id="UP000533476"/>
    </source>
</evidence>
<feature type="transmembrane region" description="Helical" evidence="1">
    <location>
        <begin position="39"/>
        <end position="59"/>
    </location>
</feature>
<keyword evidence="1" id="KW-1133">Transmembrane helix</keyword>
<sequence>MNWYVLIAALLASSVEFVEALTIVLAVGTVEGYRPALRGTLLAVAALAVLTAVLGIGVLRYVPINVLRGVIGVLLLLFGIKWLRKAILRFSGRKALHDESQAFEKEVGKLRQSQGNAFAAQATAFNGVFLEGLEVVVIVLTMGSAARAYPSAILGAAVGLVIVLAAGLVLKAPLSKVPENVMKFVVGTMLTSFGSFWAGKSLGVVWPGQDLSILLLIAGYLAASWLIISSLKKRGVATS</sequence>
<evidence type="ECO:0008006" key="4">
    <source>
        <dbReference type="Google" id="ProtNLM"/>
    </source>
</evidence>
<feature type="transmembrane region" description="Helical" evidence="1">
    <location>
        <begin position="6"/>
        <end position="27"/>
    </location>
</feature>
<dbReference type="Proteomes" id="UP000533476">
    <property type="component" value="Unassembled WGS sequence"/>
</dbReference>
<dbReference type="AlphaFoldDB" id="A0A7Y0Q1B2"/>
<accession>A0A7Y0Q1B2</accession>
<feature type="transmembrane region" description="Helical" evidence="1">
    <location>
        <begin position="181"/>
        <end position="199"/>
    </location>
</feature>
<evidence type="ECO:0000313" key="2">
    <source>
        <dbReference type="EMBL" id="NMP21272.1"/>
    </source>
</evidence>
<protein>
    <recommendedName>
        <fullName evidence="4">GDT1 family protein</fullName>
    </recommendedName>
</protein>
<dbReference type="Pfam" id="PF16955">
    <property type="entry name" value="OFeT_1"/>
    <property type="match status" value="1"/>
</dbReference>
<proteinExistence type="predicted"/>
<keyword evidence="1" id="KW-0812">Transmembrane</keyword>
<feature type="transmembrane region" description="Helical" evidence="1">
    <location>
        <begin position="65"/>
        <end position="83"/>
    </location>
</feature>
<comment type="caution">
    <text evidence="2">The sequence shown here is derived from an EMBL/GenBank/DDBJ whole genome shotgun (WGS) entry which is preliminary data.</text>
</comment>
<gene>
    <name evidence="2" type="ORF">HIJ39_02735</name>
</gene>
<evidence type="ECO:0000256" key="1">
    <source>
        <dbReference type="SAM" id="Phobius"/>
    </source>
</evidence>
<reference evidence="2 3" key="1">
    <citation type="submission" date="2020-04" db="EMBL/GenBank/DDBJ databases">
        <authorList>
            <person name="Zhang R."/>
            <person name="Schippers A."/>
        </authorList>
    </citation>
    <scope>NUCLEOTIDE SEQUENCE [LARGE SCALE GENOMIC DNA]</scope>
    <source>
        <strain evidence="2 3">DSM 109850</strain>
    </source>
</reference>
<keyword evidence="3" id="KW-1185">Reference proteome</keyword>
<dbReference type="InterPro" id="IPR031594">
    <property type="entry name" value="OFeT_1"/>
</dbReference>
<dbReference type="RefSeq" id="WP_169096443.1">
    <property type="nucleotide sequence ID" value="NZ_JABBVZ010000005.1"/>
</dbReference>
<dbReference type="EMBL" id="JABBVZ010000005">
    <property type="protein sequence ID" value="NMP21272.1"/>
    <property type="molecule type" value="Genomic_DNA"/>
</dbReference>
<keyword evidence="1" id="KW-0472">Membrane</keyword>
<feature type="transmembrane region" description="Helical" evidence="1">
    <location>
        <begin position="118"/>
        <end position="142"/>
    </location>
</feature>
<feature type="transmembrane region" description="Helical" evidence="1">
    <location>
        <begin position="148"/>
        <end position="169"/>
    </location>
</feature>
<feature type="transmembrane region" description="Helical" evidence="1">
    <location>
        <begin position="211"/>
        <end position="231"/>
    </location>
</feature>